<keyword evidence="1" id="KW-0812">Transmembrane</keyword>
<dbReference type="InterPro" id="IPR014729">
    <property type="entry name" value="Rossmann-like_a/b/a_fold"/>
</dbReference>
<dbReference type="GO" id="GO:0043164">
    <property type="term" value="P:Gram-negative-bacterium-type cell wall biogenesis"/>
    <property type="evidence" value="ECO:0007669"/>
    <property type="project" value="TreeGrafter"/>
</dbReference>
<feature type="transmembrane region" description="Helical" evidence="1">
    <location>
        <begin position="28"/>
        <end position="49"/>
    </location>
</feature>
<comment type="caution">
    <text evidence="3">The sequence shown here is derived from an EMBL/GenBank/DDBJ whole genome shotgun (WGS) entry which is preliminary data.</text>
</comment>
<dbReference type="CDD" id="cd06259">
    <property type="entry name" value="YdcF-like"/>
    <property type="match status" value="1"/>
</dbReference>
<name>A0A261RP42_9BORD</name>
<feature type="domain" description="DUF218" evidence="2">
    <location>
        <begin position="69"/>
        <end position="231"/>
    </location>
</feature>
<proteinExistence type="predicted"/>
<dbReference type="Proteomes" id="UP000216857">
    <property type="component" value="Unassembled WGS sequence"/>
</dbReference>
<dbReference type="RefSeq" id="WP_094845828.1">
    <property type="nucleotide sequence ID" value="NZ_NEVJ01000001.1"/>
</dbReference>
<organism evidence="3 4">
    <name type="scientific">Bordetella genomosp. 9</name>
    <dbReference type="NCBI Taxonomy" id="1416803"/>
    <lineage>
        <taxon>Bacteria</taxon>
        <taxon>Pseudomonadati</taxon>
        <taxon>Pseudomonadota</taxon>
        <taxon>Betaproteobacteria</taxon>
        <taxon>Burkholderiales</taxon>
        <taxon>Alcaligenaceae</taxon>
        <taxon>Bordetella</taxon>
    </lineage>
</organism>
<gene>
    <name evidence="3" type="ORF">CAL26_05290</name>
</gene>
<dbReference type="OrthoDB" id="9809813at2"/>
<dbReference type="Gene3D" id="3.40.50.620">
    <property type="entry name" value="HUPs"/>
    <property type="match status" value="1"/>
</dbReference>
<dbReference type="GO" id="GO:0000270">
    <property type="term" value="P:peptidoglycan metabolic process"/>
    <property type="evidence" value="ECO:0007669"/>
    <property type="project" value="TreeGrafter"/>
</dbReference>
<evidence type="ECO:0000259" key="2">
    <source>
        <dbReference type="Pfam" id="PF02698"/>
    </source>
</evidence>
<keyword evidence="4" id="KW-1185">Reference proteome</keyword>
<dbReference type="InterPro" id="IPR003848">
    <property type="entry name" value="DUF218"/>
</dbReference>
<evidence type="ECO:0000313" key="4">
    <source>
        <dbReference type="Proteomes" id="UP000216857"/>
    </source>
</evidence>
<dbReference type="GO" id="GO:0005886">
    <property type="term" value="C:plasma membrane"/>
    <property type="evidence" value="ECO:0007669"/>
    <property type="project" value="TreeGrafter"/>
</dbReference>
<keyword evidence="1" id="KW-0472">Membrane</keyword>
<dbReference type="PANTHER" id="PTHR30336:SF4">
    <property type="entry name" value="ENVELOPE BIOGENESIS FACTOR ELYC"/>
    <property type="match status" value="1"/>
</dbReference>
<dbReference type="PANTHER" id="PTHR30336">
    <property type="entry name" value="INNER MEMBRANE PROTEIN, PROBABLE PERMEASE"/>
    <property type="match status" value="1"/>
</dbReference>
<sequence length="253" mass="27240">MTLIVFVAIVAIATLCLCLGGRRSGQAGYGVAAVLFLAVGCGPVPAWLLGELQTAYAKRPVVQWAERNAIVLLGAGTARIYGSPGVEPGFFSYPRLVEAAMLYRGCRATQADCKIIVTGGDAQYHGMPEASVYRAALVDIGIPASDILSEAESMNTWQNAQFTSAMLADYRPGRVVLVSSALHLRRGLMYFAHFGIAPVPVRADYLQAVRSWLPLSFNFTLADVALHEFIGIARYHVYNAMGWNAARTLPGQA</sequence>
<evidence type="ECO:0000256" key="1">
    <source>
        <dbReference type="SAM" id="Phobius"/>
    </source>
</evidence>
<reference evidence="3" key="1">
    <citation type="submission" date="2017-05" db="EMBL/GenBank/DDBJ databases">
        <title>Complete and WGS of Bordetella genogroups.</title>
        <authorList>
            <person name="Spilker T."/>
            <person name="Lipuma J."/>
        </authorList>
    </citation>
    <scope>NUCLEOTIDE SEQUENCE</scope>
    <source>
        <strain evidence="3">AU21707</strain>
    </source>
</reference>
<keyword evidence="1" id="KW-1133">Transmembrane helix</keyword>
<dbReference type="AlphaFoldDB" id="A0A261RP42"/>
<dbReference type="EMBL" id="NEVJ01000001">
    <property type="protein sequence ID" value="OZI26735.1"/>
    <property type="molecule type" value="Genomic_DNA"/>
</dbReference>
<accession>A0A261RP42</accession>
<dbReference type="Pfam" id="PF02698">
    <property type="entry name" value="DUF218"/>
    <property type="match status" value="1"/>
</dbReference>
<evidence type="ECO:0000313" key="3">
    <source>
        <dbReference type="EMBL" id="OZI26735.1"/>
    </source>
</evidence>
<dbReference type="InterPro" id="IPR051599">
    <property type="entry name" value="Cell_Envelope_Assoc"/>
</dbReference>
<protein>
    <recommendedName>
        <fullName evidence="2">DUF218 domain-containing protein</fullName>
    </recommendedName>
</protein>